<evidence type="ECO:0000259" key="6">
    <source>
        <dbReference type="Pfam" id="PF03914"/>
    </source>
</evidence>
<name>A0A5M3N0Z2_CONPW</name>
<keyword evidence="3" id="KW-0812">Transmembrane</keyword>
<dbReference type="SUPFAM" id="SSF48371">
    <property type="entry name" value="ARM repeat"/>
    <property type="match status" value="1"/>
</dbReference>
<keyword evidence="8" id="KW-1185">Reference proteome</keyword>
<reference evidence="8" key="1">
    <citation type="journal article" date="2012" name="Science">
        <title>The Paleozoic origin of enzymatic lignin decomposition reconstructed from 31 fungal genomes.</title>
        <authorList>
            <person name="Floudas D."/>
            <person name="Binder M."/>
            <person name="Riley R."/>
            <person name="Barry K."/>
            <person name="Blanchette R.A."/>
            <person name="Henrissat B."/>
            <person name="Martinez A.T."/>
            <person name="Otillar R."/>
            <person name="Spatafora J.W."/>
            <person name="Yadav J.S."/>
            <person name="Aerts A."/>
            <person name="Benoit I."/>
            <person name="Boyd A."/>
            <person name="Carlson A."/>
            <person name="Copeland A."/>
            <person name="Coutinho P.M."/>
            <person name="de Vries R.P."/>
            <person name="Ferreira P."/>
            <person name="Findley K."/>
            <person name="Foster B."/>
            <person name="Gaskell J."/>
            <person name="Glotzer D."/>
            <person name="Gorecki P."/>
            <person name="Heitman J."/>
            <person name="Hesse C."/>
            <person name="Hori C."/>
            <person name="Igarashi K."/>
            <person name="Jurgens J.A."/>
            <person name="Kallen N."/>
            <person name="Kersten P."/>
            <person name="Kohler A."/>
            <person name="Kuees U."/>
            <person name="Kumar T.K.A."/>
            <person name="Kuo A."/>
            <person name="LaButti K."/>
            <person name="Larrondo L.F."/>
            <person name="Lindquist E."/>
            <person name="Ling A."/>
            <person name="Lombard V."/>
            <person name="Lucas S."/>
            <person name="Lundell T."/>
            <person name="Martin R."/>
            <person name="McLaughlin D.J."/>
            <person name="Morgenstern I."/>
            <person name="Morin E."/>
            <person name="Murat C."/>
            <person name="Nagy L.G."/>
            <person name="Nolan M."/>
            <person name="Ohm R.A."/>
            <person name="Patyshakuliyeva A."/>
            <person name="Rokas A."/>
            <person name="Ruiz-Duenas F.J."/>
            <person name="Sabat G."/>
            <person name="Salamov A."/>
            <person name="Samejima M."/>
            <person name="Schmutz J."/>
            <person name="Slot J.C."/>
            <person name="St John F."/>
            <person name="Stenlid J."/>
            <person name="Sun H."/>
            <person name="Sun S."/>
            <person name="Syed K."/>
            <person name="Tsang A."/>
            <person name="Wiebenga A."/>
            <person name="Young D."/>
            <person name="Pisabarro A."/>
            <person name="Eastwood D.C."/>
            <person name="Martin F."/>
            <person name="Cullen D."/>
            <person name="Grigoriev I.V."/>
            <person name="Hibbett D.S."/>
        </authorList>
    </citation>
    <scope>NUCLEOTIDE SEQUENCE [LARGE SCALE GENOMIC DNA]</scope>
    <source>
        <strain evidence="8">RWD-64-598 SS2</strain>
    </source>
</reference>
<dbReference type="InterPro" id="IPR027193">
    <property type="entry name" value="Noc4"/>
</dbReference>
<evidence type="ECO:0000313" key="8">
    <source>
        <dbReference type="Proteomes" id="UP000053558"/>
    </source>
</evidence>
<dbReference type="AlphaFoldDB" id="A0A5M3N0Z2"/>
<dbReference type="GO" id="GO:0030692">
    <property type="term" value="C:Noc4p-Nop14p complex"/>
    <property type="evidence" value="ECO:0007669"/>
    <property type="project" value="TreeGrafter"/>
</dbReference>
<dbReference type="KEGG" id="cput:CONPUDRAFT_134780"/>
<dbReference type="OrthoDB" id="10263185at2759"/>
<dbReference type="InterPro" id="IPR005612">
    <property type="entry name" value="CCAAT-binding_factor"/>
</dbReference>
<evidence type="ECO:0000256" key="4">
    <source>
        <dbReference type="ARBA" id="ARBA00022989"/>
    </source>
</evidence>
<organism evidence="7 8">
    <name type="scientific">Coniophora puteana (strain RWD-64-598)</name>
    <name type="common">Brown rot fungus</name>
    <dbReference type="NCBI Taxonomy" id="741705"/>
    <lineage>
        <taxon>Eukaryota</taxon>
        <taxon>Fungi</taxon>
        <taxon>Dikarya</taxon>
        <taxon>Basidiomycota</taxon>
        <taxon>Agaricomycotina</taxon>
        <taxon>Agaricomycetes</taxon>
        <taxon>Agaricomycetidae</taxon>
        <taxon>Boletales</taxon>
        <taxon>Coniophorineae</taxon>
        <taxon>Coniophoraceae</taxon>
        <taxon>Coniophora</taxon>
    </lineage>
</organism>
<evidence type="ECO:0000256" key="3">
    <source>
        <dbReference type="ARBA" id="ARBA00022692"/>
    </source>
</evidence>
<dbReference type="PANTHER" id="PTHR12455">
    <property type="entry name" value="NUCLEOLAR COMPLEX PROTEIN 4"/>
    <property type="match status" value="1"/>
</dbReference>
<dbReference type="PANTHER" id="PTHR12455:SF0">
    <property type="entry name" value="NUCLEOLAR COMPLEX PROTEIN 4 HOMOLOG"/>
    <property type="match status" value="1"/>
</dbReference>
<dbReference type="Pfam" id="PF03914">
    <property type="entry name" value="CBF"/>
    <property type="match status" value="1"/>
</dbReference>
<keyword evidence="4" id="KW-1133">Transmembrane helix</keyword>
<sequence>MPNRSLPPPAKKRKPNDDVQDELKLLETQICSAVKTHSSLNQLADLLELAESSSEVHNMSRAIYSLYRVFVVIVTSGMLGHGGDDTAKAVRRWIWDKLEAYVNILSGLLQDEESGLRISALEILFSLQKHLSTSLTNSTSSDASSSKVQPQFHSSHFQSVVSAILMCPPSSRPGASSISPGKLAENVRELFVEKWLSVYDDVRWWFLRLSTTVLTRASPKDCLHILDNMLSIMEKLVTFPTEPSELNSWWVDELGQRPPAPKSSRSDADTEEEHDLADNEEDIDDWRKYFDEDDDAKPTKSKAIKGRVHELNLHQALHSLQAHRAVFTRAWLSFLSRFSLASSEANRNLSIRVLNIMHRGVLPHLTRPVLVMDWISACVDFGGTVGLLAFNALFTLMRDYNLDYPSFYTRLYAFLDRDVLHLKHRARFFRLTELFLSSTHLPATLLASFVKRLARLSLTAPPAAIVMVIPFTYNVLKRHPALMVMIHRVSLDDDQDSDHFLPEEINPNNTNALDSSLWELYSQRQHYDPAVSGLARIFEEAFTKPGYNIEDFLDHTYGTLIETETKRRIRKEPALAIDLKPSTEGDVISELWAL</sequence>
<comment type="caution">
    <text evidence="7">The sequence shown here is derived from an EMBL/GenBank/DDBJ whole genome shotgun (WGS) entry which is preliminary data.</text>
</comment>
<gene>
    <name evidence="7" type="ORF">CONPUDRAFT_134780</name>
</gene>
<dbReference type="GO" id="GO:0042254">
    <property type="term" value="P:ribosome biogenesis"/>
    <property type="evidence" value="ECO:0007669"/>
    <property type="project" value="InterPro"/>
</dbReference>
<dbReference type="GO" id="GO:0031965">
    <property type="term" value="C:nuclear membrane"/>
    <property type="evidence" value="ECO:0007669"/>
    <property type="project" value="UniProtKB-SubCell"/>
</dbReference>
<evidence type="ECO:0000256" key="1">
    <source>
        <dbReference type="ARBA" id="ARBA00004232"/>
    </source>
</evidence>
<evidence type="ECO:0000256" key="5">
    <source>
        <dbReference type="SAM" id="MobiDB-lite"/>
    </source>
</evidence>
<dbReference type="GO" id="GO:0032040">
    <property type="term" value="C:small-subunit processome"/>
    <property type="evidence" value="ECO:0007669"/>
    <property type="project" value="TreeGrafter"/>
</dbReference>
<feature type="domain" description="CCAAT-binding factor" evidence="6">
    <location>
        <begin position="387"/>
        <end position="535"/>
    </location>
</feature>
<evidence type="ECO:0000256" key="2">
    <source>
        <dbReference type="ARBA" id="ARBA00007797"/>
    </source>
</evidence>
<dbReference type="Proteomes" id="UP000053558">
    <property type="component" value="Unassembled WGS sequence"/>
</dbReference>
<dbReference type="EMBL" id="JH711574">
    <property type="protein sequence ID" value="EIW84927.1"/>
    <property type="molecule type" value="Genomic_DNA"/>
</dbReference>
<protein>
    <submittedName>
        <fullName evidence="7">CBF-domain-containing protein</fullName>
    </submittedName>
</protein>
<accession>A0A5M3N0Z2</accession>
<dbReference type="GeneID" id="19200668"/>
<feature type="region of interest" description="Disordered" evidence="5">
    <location>
        <begin position="255"/>
        <end position="277"/>
    </location>
</feature>
<dbReference type="InterPro" id="IPR016024">
    <property type="entry name" value="ARM-type_fold"/>
</dbReference>
<dbReference type="OMA" id="HDDVRWF"/>
<dbReference type="RefSeq" id="XP_007764586.1">
    <property type="nucleotide sequence ID" value="XM_007766396.1"/>
</dbReference>
<keyword evidence="4" id="KW-0472">Membrane</keyword>
<comment type="subcellular location">
    <subcellularLocation>
        <location evidence="1">Nucleus membrane</location>
        <topology evidence="1">Multi-pass membrane protein</topology>
    </subcellularLocation>
</comment>
<comment type="similarity">
    <text evidence="2">Belongs to the CBF/MAK21 family.</text>
</comment>
<evidence type="ECO:0000313" key="7">
    <source>
        <dbReference type="EMBL" id="EIW84927.1"/>
    </source>
</evidence>
<proteinExistence type="inferred from homology"/>